<dbReference type="Pfam" id="PF10509">
    <property type="entry name" value="GalKase_gal_bdg"/>
    <property type="match status" value="1"/>
</dbReference>
<accession>A0ABT7G4R5</accession>
<keyword evidence="1" id="KW-0547">Nucleotide-binding</keyword>
<dbReference type="InterPro" id="IPR019539">
    <property type="entry name" value="GalKase_N"/>
</dbReference>
<dbReference type="InterPro" id="IPR020568">
    <property type="entry name" value="Ribosomal_Su5_D2-typ_SF"/>
</dbReference>
<proteinExistence type="predicted"/>
<dbReference type="InterPro" id="IPR014721">
    <property type="entry name" value="Ribsml_uS5_D2-typ_fold_subgr"/>
</dbReference>
<dbReference type="SUPFAM" id="SSF54211">
    <property type="entry name" value="Ribosomal protein S5 domain 2-like"/>
    <property type="match status" value="1"/>
</dbReference>
<keyword evidence="2" id="KW-0067">ATP-binding</keyword>
<feature type="region of interest" description="Disordered" evidence="3">
    <location>
        <begin position="312"/>
        <end position="343"/>
    </location>
</feature>
<organism evidence="5 6">
    <name type="scientific">Corynebacterium propinquum</name>
    <dbReference type="NCBI Taxonomy" id="43769"/>
    <lineage>
        <taxon>Bacteria</taxon>
        <taxon>Bacillati</taxon>
        <taxon>Actinomycetota</taxon>
        <taxon>Actinomycetes</taxon>
        <taxon>Mycobacteriales</taxon>
        <taxon>Corynebacteriaceae</taxon>
        <taxon>Corynebacterium</taxon>
    </lineage>
</organism>
<protein>
    <submittedName>
        <fullName evidence="5">Galactokinase family protein</fullName>
    </submittedName>
</protein>
<keyword evidence="6" id="KW-1185">Reference proteome</keyword>
<dbReference type="PRINTS" id="PR00959">
    <property type="entry name" value="MEVGALKINASE"/>
</dbReference>
<dbReference type="RefSeq" id="WP_284576083.1">
    <property type="nucleotide sequence ID" value="NZ_JASNVE010000008.1"/>
</dbReference>
<gene>
    <name evidence="5" type="ORF">QPX45_08500</name>
</gene>
<reference evidence="5 6" key="1">
    <citation type="submission" date="2023-05" db="EMBL/GenBank/DDBJ databases">
        <title>Metabolic capabilities are highly conserved among human nasal-associated Corynebacterium species in pangenomic analyses.</title>
        <authorList>
            <person name="Tran T.H."/>
            <person name="Roberts A.Q."/>
            <person name="Escapa I.F."/>
            <person name="Gao W."/>
            <person name="Conlan S."/>
            <person name="Kong H."/>
            <person name="Segre J.A."/>
            <person name="Kelly M.S."/>
            <person name="Lemon K.P."/>
        </authorList>
    </citation>
    <scope>NUCLEOTIDE SEQUENCE [LARGE SCALE GENOMIC DNA]</scope>
    <source>
        <strain evidence="5 6">KPL2811</strain>
    </source>
</reference>
<dbReference type="PANTHER" id="PTHR10457:SF7">
    <property type="entry name" value="GALACTOKINASE-RELATED"/>
    <property type="match status" value="1"/>
</dbReference>
<feature type="region of interest" description="Disordered" evidence="3">
    <location>
        <begin position="137"/>
        <end position="156"/>
    </location>
</feature>
<comment type="caution">
    <text evidence="5">The sequence shown here is derived from an EMBL/GenBank/DDBJ whole genome shotgun (WGS) entry which is preliminary data.</text>
</comment>
<dbReference type="EMBL" id="JASNVK010000015">
    <property type="protein sequence ID" value="MDK4301276.1"/>
    <property type="molecule type" value="Genomic_DNA"/>
</dbReference>
<feature type="compositionally biased region" description="Polar residues" evidence="3">
    <location>
        <begin position="312"/>
        <end position="328"/>
    </location>
</feature>
<evidence type="ECO:0000313" key="6">
    <source>
        <dbReference type="Proteomes" id="UP001243856"/>
    </source>
</evidence>
<evidence type="ECO:0000256" key="3">
    <source>
        <dbReference type="SAM" id="MobiDB-lite"/>
    </source>
</evidence>
<evidence type="ECO:0000313" key="5">
    <source>
        <dbReference type="EMBL" id="MDK4301276.1"/>
    </source>
</evidence>
<dbReference type="SUPFAM" id="SSF55060">
    <property type="entry name" value="GHMP Kinase, C-terminal domain"/>
    <property type="match status" value="1"/>
</dbReference>
<feature type="domain" description="Galactokinase N-terminal" evidence="4">
    <location>
        <begin position="49"/>
        <end position="96"/>
    </location>
</feature>
<evidence type="ECO:0000256" key="2">
    <source>
        <dbReference type="ARBA" id="ARBA00022840"/>
    </source>
</evidence>
<dbReference type="PANTHER" id="PTHR10457">
    <property type="entry name" value="MEVALONATE KINASE/GALACTOKINASE"/>
    <property type="match status" value="1"/>
</dbReference>
<evidence type="ECO:0000256" key="1">
    <source>
        <dbReference type="ARBA" id="ARBA00022741"/>
    </source>
</evidence>
<dbReference type="Gene3D" id="3.30.70.890">
    <property type="entry name" value="GHMP kinase, C-terminal domain"/>
    <property type="match status" value="1"/>
</dbReference>
<dbReference type="Gene3D" id="3.30.230.10">
    <property type="match status" value="1"/>
</dbReference>
<name>A0ABT7G4R5_9CORY</name>
<feature type="compositionally biased region" description="Low complexity" evidence="3">
    <location>
        <begin position="7"/>
        <end position="19"/>
    </location>
</feature>
<evidence type="ECO:0000259" key="4">
    <source>
        <dbReference type="Pfam" id="PF10509"/>
    </source>
</evidence>
<feature type="region of interest" description="Disordered" evidence="3">
    <location>
        <begin position="1"/>
        <end position="21"/>
    </location>
</feature>
<dbReference type="InterPro" id="IPR036554">
    <property type="entry name" value="GHMP_kinase_C_sf"/>
</dbReference>
<sequence length="506" mass="53303">MPQAPQTDNFADDASSTDAAKTDTAKTDATLNAAVTDTTALTTATTRWHAELYGVAPVFLAHAPATWSVIGEHVDHAGGVVVMSLAGQRAAVSVSPREDHKFVVHFRRDSLADARSTGEPASEEDSTTVEEIATLFSQQQPDVDDSGKPTTPPLPRGGLAHRLGGIVWMMMQRQLLSRDTSGMNITVVSAITPNSGLGEYAAIDSALALALQSDAPDVDEAPLRARLAEVCAQAGELFSSTVTLRARYSAALRGAGAGTGSNAGSSTGSKAGSGAGAQVSVLDYADGSLTKAVHPVSRELAAFAVTVPQVISTNDDTSHGDTNAGNTTPRDDSETTAATGQSDEIRTRNRFVDSARQAFGAQSLRLLPDAPARVTQWLSAVHQVHGTDGVPELHESRTWLDFHAAETERAQRFAHAIRSQRARDIWPLLRDSQQALQDDYTLDASMELAQLCQVRGAIGARAAAAGTSRAVIAYVDKKKAENFAHDLVADGLVVTRLIPGDIAQLG</sequence>
<dbReference type="Proteomes" id="UP001243856">
    <property type="component" value="Unassembled WGS sequence"/>
</dbReference>